<dbReference type="EMBL" id="QGDT01000026">
    <property type="protein sequence ID" value="PWJ53099.1"/>
    <property type="molecule type" value="Genomic_DNA"/>
</dbReference>
<keyword evidence="2" id="KW-0201">Cytochrome c-type biogenesis</keyword>
<keyword evidence="3" id="KW-1015">Disulfide bond</keyword>
<dbReference type="Proteomes" id="UP000245880">
    <property type="component" value="Unassembled WGS sequence"/>
</dbReference>
<dbReference type="InterPro" id="IPR036249">
    <property type="entry name" value="Thioredoxin-like_sf"/>
</dbReference>
<comment type="caution">
    <text evidence="6">The sequence shown here is derived from an EMBL/GenBank/DDBJ whole genome shotgun (WGS) entry which is preliminary data.</text>
</comment>
<dbReference type="PROSITE" id="PS00194">
    <property type="entry name" value="THIOREDOXIN_1"/>
    <property type="match status" value="1"/>
</dbReference>
<dbReference type="InterPro" id="IPR013766">
    <property type="entry name" value="Thioredoxin_domain"/>
</dbReference>
<dbReference type="SUPFAM" id="SSF52833">
    <property type="entry name" value="Thioredoxin-like"/>
    <property type="match status" value="1"/>
</dbReference>
<name>A0A316A6M8_9BACT</name>
<organism evidence="6 7">
    <name type="scientific">Dyadobacter jejuensis</name>
    <dbReference type="NCBI Taxonomy" id="1082580"/>
    <lineage>
        <taxon>Bacteria</taxon>
        <taxon>Pseudomonadati</taxon>
        <taxon>Bacteroidota</taxon>
        <taxon>Cytophagia</taxon>
        <taxon>Cytophagales</taxon>
        <taxon>Spirosomataceae</taxon>
        <taxon>Dyadobacter</taxon>
    </lineage>
</organism>
<dbReference type="PROSITE" id="PS51352">
    <property type="entry name" value="THIOREDOXIN_2"/>
    <property type="match status" value="1"/>
</dbReference>
<proteinExistence type="predicted"/>
<dbReference type="Gene3D" id="3.40.30.10">
    <property type="entry name" value="Glutaredoxin"/>
    <property type="match status" value="1"/>
</dbReference>
<evidence type="ECO:0000259" key="5">
    <source>
        <dbReference type="PROSITE" id="PS51352"/>
    </source>
</evidence>
<dbReference type="OrthoDB" id="6399635at2"/>
<accession>A0A316A6M8</accession>
<dbReference type="InterPro" id="IPR050553">
    <property type="entry name" value="Thioredoxin_ResA/DsbE_sf"/>
</dbReference>
<protein>
    <submittedName>
        <fullName evidence="6">Thioredoxin-like protein</fullName>
    </submittedName>
</protein>
<feature type="domain" description="Thioredoxin" evidence="5">
    <location>
        <begin position="299"/>
        <end position="465"/>
    </location>
</feature>
<dbReference type="RefSeq" id="WP_109678322.1">
    <property type="nucleotide sequence ID" value="NZ_QGDT01000026.1"/>
</dbReference>
<reference evidence="6 7" key="1">
    <citation type="submission" date="2018-03" db="EMBL/GenBank/DDBJ databases">
        <title>Genomic Encyclopedia of Archaeal and Bacterial Type Strains, Phase II (KMG-II): from individual species to whole genera.</title>
        <authorList>
            <person name="Goeker M."/>
        </authorList>
    </citation>
    <scope>NUCLEOTIDE SEQUENCE [LARGE SCALE GENOMIC DNA]</scope>
    <source>
        <strain evidence="6 7">DSM 100346</strain>
    </source>
</reference>
<dbReference type="GO" id="GO:0017004">
    <property type="term" value="P:cytochrome complex assembly"/>
    <property type="evidence" value="ECO:0007669"/>
    <property type="project" value="UniProtKB-KW"/>
</dbReference>
<evidence type="ECO:0000256" key="1">
    <source>
        <dbReference type="ARBA" id="ARBA00004196"/>
    </source>
</evidence>
<evidence type="ECO:0000313" key="7">
    <source>
        <dbReference type="Proteomes" id="UP000245880"/>
    </source>
</evidence>
<evidence type="ECO:0000256" key="2">
    <source>
        <dbReference type="ARBA" id="ARBA00022748"/>
    </source>
</evidence>
<dbReference type="AlphaFoldDB" id="A0A316A6M8"/>
<dbReference type="InterPro" id="IPR013740">
    <property type="entry name" value="Redoxin"/>
</dbReference>
<dbReference type="PANTHER" id="PTHR42852:SF6">
    <property type="entry name" value="THIOL:DISULFIDE INTERCHANGE PROTEIN DSBE"/>
    <property type="match status" value="1"/>
</dbReference>
<dbReference type="InterPro" id="IPR017937">
    <property type="entry name" value="Thioredoxin_CS"/>
</dbReference>
<keyword evidence="4" id="KW-0676">Redox-active center</keyword>
<evidence type="ECO:0000256" key="4">
    <source>
        <dbReference type="ARBA" id="ARBA00023284"/>
    </source>
</evidence>
<sequence>MHLLYKVFCFAVLLSYPVFGQSTVMIYSNENEAVGEIVHYEDIFGNMFWGKLQNDRIIDAPFPITFTYTDGQTRRNVLVMPNDTIVLGRRKTGGHLEVMNKDSIYNALVLLTKEPGLSTEYHPGFDIHKTEDSDFKLIISTLDSCHWKRKEVVSKFTKSDSAYKYTLEKELDYYRIVDLLRPYISENTNILNIPKWYQDTIRIIKDTVTDKDSLWMGGKEYRTAIVALNSFLCRDSLRGDDPANKFYTEFSSALHNFNGIQQSYLMAWLLQKYKWLNLPDFQEYLNRFYAICKDRNLLAYVMDKVDNNNFEYPNQILKSKLKKPDNTYSSWESVLNKHKGKVVMVTFWASWCGPCYYYLPYLKKIKTQYGLSGLDIISISIDEDEKKWKSGLKLYNDRFGSSEHYLTRKSKSSLSQFLMTSRLTETVPLVIPNYVLLDSTGKIIVSRMPSADDEQIHRILQVYIPEEPIDSITIGKLE</sequence>
<evidence type="ECO:0000313" key="6">
    <source>
        <dbReference type="EMBL" id="PWJ53099.1"/>
    </source>
</evidence>
<gene>
    <name evidence="6" type="ORF">CLV98_1268</name>
</gene>
<dbReference type="GO" id="GO:0016491">
    <property type="term" value="F:oxidoreductase activity"/>
    <property type="evidence" value="ECO:0007669"/>
    <property type="project" value="InterPro"/>
</dbReference>
<comment type="subcellular location">
    <subcellularLocation>
        <location evidence="1">Cell envelope</location>
    </subcellularLocation>
</comment>
<dbReference type="PANTHER" id="PTHR42852">
    <property type="entry name" value="THIOL:DISULFIDE INTERCHANGE PROTEIN DSBE"/>
    <property type="match status" value="1"/>
</dbReference>
<evidence type="ECO:0000256" key="3">
    <source>
        <dbReference type="ARBA" id="ARBA00023157"/>
    </source>
</evidence>
<keyword evidence="7" id="KW-1185">Reference proteome</keyword>
<dbReference type="Pfam" id="PF08534">
    <property type="entry name" value="Redoxin"/>
    <property type="match status" value="1"/>
</dbReference>
<dbReference type="CDD" id="cd02966">
    <property type="entry name" value="TlpA_like_family"/>
    <property type="match status" value="1"/>
</dbReference>
<dbReference type="GO" id="GO:0030313">
    <property type="term" value="C:cell envelope"/>
    <property type="evidence" value="ECO:0007669"/>
    <property type="project" value="UniProtKB-SubCell"/>
</dbReference>